<dbReference type="EC" id="5.3.2.1" evidence="8"/>
<dbReference type="GO" id="GO:0004167">
    <property type="term" value="F:dopachrome isomerase activity"/>
    <property type="evidence" value="ECO:0007669"/>
    <property type="project" value="UniProtKB-EC"/>
</dbReference>
<sequence length="114" mass="12628">MPYLKIQTNQELDEAARQALMKKASATVAEQLGKPENYVMVTLQTAQNMLFAGTDGPLAYLELKSIGLPESATQALSDSLCTLMALELDIEKNRTYIEFADAPRHMWGWDGGTF</sequence>
<evidence type="ECO:0000256" key="2">
    <source>
        <dbReference type="ARBA" id="ARBA00022514"/>
    </source>
</evidence>
<evidence type="ECO:0000256" key="4">
    <source>
        <dbReference type="ARBA" id="ARBA00023235"/>
    </source>
</evidence>
<evidence type="ECO:0000256" key="8">
    <source>
        <dbReference type="ARBA" id="ARBA00039086"/>
    </source>
</evidence>
<proteinExistence type="predicted"/>
<dbReference type="Pfam" id="PF01187">
    <property type="entry name" value="MIF"/>
    <property type="match status" value="1"/>
</dbReference>
<evidence type="ECO:0000256" key="10">
    <source>
        <dbReference type="ARBA" id="ARBA00041912"/>
    </source>
</evidence>
<evidence type="ECO:0000256" key="7">
    <source>
        <dbReference type="ARBA" id="ARBA00038932"/>
    </source>
</evidence>
<dbReference type="GO" id="GO:0005615">
    <property type="term" value="C:extracellular space"/>
    <property type="evidence" value="ECO:0007669"/>
    <property type="project" value="UniProtKB-KW"/>
</dbReference>
<dbReference type="AlphaFoldDB" id="A0A3B1AY56"/>
<evidence type="ECO:0000256" key="9">
    <source>
        <dbReference type="ARBA" id="ARBA00041631"/>
    </source>
</evidence>
<protein>
    <recommendedName>
        <fullName evidence="11">L-dopachrome isomerase</fullName>
        <ecNumber evidence="8">5.3.2.1</ecNumber>
        <ecNumber evidence="7">5.3.3.12</ecNumber>
    </recommendedName>
    <alternativeName>
        <fullName evidence="9">L-dopachrome tautomerase</fullName>
    </alternativeName>
    <alternativeName>
        <fullName evidence="10">Phenylpyruvate tautomerase</fullName>
    </alternativeName>
</protein>
<dbReference type="PANTHER" id="PTHR11954:SF6">
    <property type="entry name" value="MACROPHAGE MIGRATION INHIBITORY FACTOR"/>
    <property type="match status" value="1"/>
</dbReference>
<dbReference type="EMBL" id="UOFV01000454">
    <property type="protein sequence ID" value="VAX04198.1"/>
    <property type="molecule type" value="Genomic_DNA"/>
</dbReference>
<name>A0A3B1AY56_9ZZZZ</name>
<dbReference type="InterPro" id="IPR001398">
    <property type="entry name" value="Macrophage_inhib_fac"/>
</dbReference>
<dbReference type="InterPro" id="IPR014347">
    <property type="entry name" value="Tautomerase/MIF_sf"/>
</dbReference>
<gene>
    <name evidence="12" type="ORF">MNBD_GAMMA19-480</name>
</gene>
<keyword evidence="3" id="KW-0964">Secreted</keyword>
<reference evidence="12" key="1">
    <citation type="submission" date="2018-06" db="EMBL/GenBank/DDBJ databases">
        <authorList>
            <person name="Zhirakovskaya E."/>
        </authorList>
    </citation>
    <scope>NUCLEOTIDE SEQUENCE</scope>
</reference>
<comment type="catalytic activity">
    <reaction evidence="6">
        <text>L-dopachrome = 5,6-dihydroxyindole-2-carboxylate</text>
        <dbReference type="Rhea" id="RHEA:13041"/>
        <dbReference type="ChEBI" id="CHEBI:16875"/>
        <dbReference type="ChEBI" id="CHEBI:57509"/>
        <dbReference type="EC" id="5.3.3.12"/>
    </reaction>
</comment>
<comment type="subcellular location">
    <subcellularLocation>
        <location evidence="1">Secreted</location>
    </subcellularLocation>
</comment>
<organism evidence="12">
    <name type="scientific">hydrothermal vent metagenome</name>
    <dbReference type="NCBI Taxonomy" id="652676"/>
    <lineage>
        <taxon>unclassified sequences</taxon>
        <taxon>metagenomes</taxon>
        <taxon>ecological metagenomes</taxon>
    </lineage>
</organism>
<evidence type="ECO:0000256" key="5">
    <source>
        <dbReference type="ARBA" id="ARBA00036735"/>
    </source>
</evidence>
<dbReference type="SUPFAM" id="SSF55331">
    <property type="entry name" value="Tautomerase/MIF"/>
    <property type="match status" value="1"/>
</dbReference>
<evidence type="ECO:0000313" key="12">
    <source>
        <dbReference type="EMBL" id="VAX04198.1"/>
    </source>
</evidence>
<evidence type="ECO:0000256" key="3">
    <source>
        <dbReference type="ARBA" id="ARBA00022525"/>
    </source>
</evidence>
<keyword evidence="4" id="KW-0413">Isomerase</keyword>
<evidence type="ECO:0000256" key="1">
    <source>
        <dbReference type="ARBA" id="ARBA00004613"/>
    </source>
</evidence>
<dbReference type="PANTHER" id="PTHR11954">
    <property type="entry name" value="D-DOPACHROME DECARBOXYLASE"/>
    <property type="match status" value="1"/>
</dbReference>
<evidence type="ECO:0000256" key="6">
    <source>
        <dbReference type="ARBA" id="ARBA00036823"/>
    </source>
</evidence>
<comment type="catalytic activity">
    <reaction evidence="5">
        <text>3-phenylpyruvate = enol-phenylpyruvate</text>
        <dbReference type="Rhea" id="RHEA:17097"/>
        <dbReference type="ChEBI" id="CHEBI:16815"/>
        <dbReference type="ChEBI" id="CHEBI:18005"/>
        <dbReference type="EC" id="5.3.2.1"/>
    </reaction>
</comment>
<dbReference type="EC" id="5.3.3.12" evidence="7"/>
<dbReference type="GO" id="GO:0050178">
    <property type="term" value="F:phenylpyruvate tautomerase activity"/>
    <property type="evidence" value="ECO:0007669"/>
    <property type="project" value="UniProtKB-EC"/>
</dbReference>
<keyword evidence="2" id="KW-0202">Cytokine</keyword>
<dbReference type="GO" id="GO:0005125">
    <property type="term" value="F:cytokine activity"/>
    <property type="evidence" value="ECO:0007669"/>
    <property type="project" value="UniProtKB-KW"/>
</dbReference>
<evidence type="ECO:0000256" key="11">
    <source>
        <dbReference type="ARBA" id="ARBA00042730"/>
    </source>
</evidence>
<dbReference type="Gene3D" id="3.30.429.10">
    <property type="entry name" value="Macrophage Migration Inhibitory Factor"/>
    <property type="match status" value="1"/>
</dbReference>
<accession>A0A3B1AY56</accession>